<evidence type="ECO:0000256" key="2">
    <source>
        <dbReference type="ARBA" id="ARBA00022692"/>
    </source>
</evidence>
<keyword evidence="9" id="KW-1185">Reference proteome</keyword>
<comment type="similarity">
    <text evidence="1 6">Belongs to the copper transporter (Ctr) (TC 1.A.56) family. SLC31A subfamily.</text>
</comment>
<name>A0A7N0U3M4_KALFE</name>
<dbReference type="GO" id="GO:0005886">
    <property type="term" value="C:plasma membrane"/>
    <property type="evidence" value="ECO:0007669"/>
    <property type="project" value="TreeGrafter"/>
</dbReference>
<feature type="transmembrane region" description="Helical" evidence="6">
    <location>
        <begin position="55"/>
        <end position="75"/>
    </location>
</feature>
<organism evidence="8 9">
    <name type="scientific">Kalanchoe fedtschenkoi</name>
    <name type="common">Lavender scallops</name>
    <name type="synonym">South American air plant</name>
    <dbReference type="NCBI Taxonomy" id="63787"/>
    <lineage>
        <taxon>Eukaryota</taxon>
        <taxon>Viridiplantae</taxon>
        <taxon>Streptophyta</taxon>
        <taxon>Embryophyta</taxon>
        <taxon>Tracheophyta</taxon>
        <taxon>Spermatophyta</taxon>
        <taxon>Magnoliopsida</taxon>
        <taxon>eudicotyledons</taxon>
        <taxon>Gunneridae</taxon>
        <taxon>Pentapetalae</taxon>
        <taxon>Saxifragales</taxon>
        <taxon>Crassulaceae</taxon>
        <taxon>Kalanchoe</taxon>
    </lineage>
</organism>
<keyword evidence="3 6" id="KW-0187">Copper transport</keyword>
<feature type="transmembrane region" description="Helical" evidence="6">
    <location>
        <begin position="96"/>
        <end position="113"/>
    </location>
</feature>
<proteinExistence type="inferred from homology"/>
<keyword evidence="6" id="KW-0813">Transport</keyword>
<protein>
    <recommendedName>
        <fullName evidence="6">Copper transport protein</fullName>
    </recommendedName>
</protein>
<dbReference type="Proteomes" id="UP000594263">
    <property type="component" value="Unplaced"/>
</dbReference>
<dbReference type="PANTHER" id="PTHR12483">
    <property type="entry name" value="SOLUTE CARRIER FAMILY 31 COPPER TRANSPORTERS"/>
    <property type="match status" value="1"/>
</dbReference>
<dbReference type="EnsemblPlants" id="Kaladp0053s0410.1.v1.1">
    <property type="protein sequence ID" value="Kaladp0053s0410.1.v1.1.CDS.1"/>
    <property type="gene ID" value="Kaladp0053s0410.v1.1"/>
</dbReference>
<evidence type="ECO:0000256" key="5">
    <source>
        <dbReference type="ARBA" id="ARBA00023136"/>
    </source>
</evidence>
<dbReference type="Pfam" id="PF04145">
    <property type="entry name" value="Ctr"/>
    <property type="match status" value="2"/>
</dbReference>
<keyword evidence="6" id="KW-0186">Copper</keyword>
<feature type="region of interest" description="Disordered" evidence="7">
    <location>
        <begin position="1"/>
        <end position="23"/>
    </location>
</feature>
<evidence type="ECO:0000256" key="4">
    <source>
        <dbReference type="ARBA" id="ARBA00022989"/>
    </source>
</evidence>
<dbReference type="Gramene" id="Kaladp0053s0410.1.v1.1">
    <property type="protein sequence ID" value="Kaladp0053s0410.1.v1.1.CDS.1"/>
    <property type="gene ID" value="Kaladp0053s0410.v1.1"/>
</dbReference>
<dbReference type="OMA" id="GTRTSMY"/>
<keyword evidence="4 6" id="KW-1133">Transmembrane helix</keyword>
<evidence type="ECO:0000256" key="1">
    <source>
        <dbReference type="ARBA" id="ARBA00006921"/>
    </source>
</evidence>
<dbReference type="PANTHER" id="PTHR12483:SF24">
    <property type="entry name" value="COPPER TRANSPORTER 2-RELATED"/>
    <property type="match status" value="1"/>
</dbReference>
<sequence>MEMDHGHQAMDGMGGAGSMSKPADSTMTHKTMMHMTFFWGSRAEILFPGWPGANAGMYALSLFVICATAFLVEWISHSNFIKQGAGNKAAGILQTLLHGLRMGLAYLVMLAVMSFNAGVFLAAVAGHVAGFFVFGSRFFKQYYPEGKSIDLPPMSC</sequence>
<accession>A0A7N0U3M4</accession>
<evidence type="ECO:0000313" key="9">
    <source>
        <dbReference type="Proteomes" id="UP000594263"/>
    </source>
</evidence>
<dbReference type="InterPro" id="IPR007274">
    <property type="entry name" value="Cop_transporter"/>
</dbReference>
<dbReference type="GO" id="GO:0005375">
    <property type="term" value="F:copper ion transmembrane transporter activity"/>
    <property type="evidence" value="ECO:0007669"/>
    <property type="project" value="UniProtKB-UniRule"/>
</dbReference>
<feature type="transmembrane region" description="Helical" evidence="6">
    <location>
        <begin position="119"/>
        <end position="139"/>
    </location>
</feature>
<comment type="subcellular location">
    <subcellularLocation>
        <location evidence="6">Membrane</location>
        <topology evidence="6">Multi-pass membrane protein</topology>
    </subcellularLocation>
</comment>
<evidence type="ECO:0000313" key="8">
    <source>
        <dbReference type="EnsemblPlants" id="Kaladp0053s0410.1.v1.1.CDS.1"/>
    </source>
</evidence>
<reference evidence="8" key="1">
    <citation type="submission" date="2021-01" db="UniProtKB">
        <authorList>
            <consortium name="EnsemblPlants"/>
        </authorList>
    </citation>
    <scope>IDENTIFICATION</scope>
</reference>
<keyword evidence="5 6" id="KW-0472">Membrane</keyword>
<keyword evidence="6" id="KW-0406">Ion transport</keyword>
<keyword evidence="2 6" id="KW-0812">Transmembrane</keyword>
<evidence type="ECO:0000256" key="6">
    <source>
        <dbReference type="RuleBase" id="RU367022"/>
    </source>
</evidence>
<evidence type="ECO:0000256" key="3">
    <source>
        <dbReference type="ARBA" id="ARBA00022796"/>
    </source>
</evidence>
<dbReference type="AlphaFoldDB" id="A0A7N0U3M4"/>
<evidence type="ECO:0000256" key="7">
    <source>
        <dbReference type="SAM" id="MobiDB-lite"/>
    </source>
</evidence>